<dbReference type="AlphaFoldDB" id="A0A6A6P2M4"/>
<feature type="compositionally biased region" description="Polar residues" evidence="1">
    <location>
        <begin position="1"/>
        <end position="13"/>
    </location>
</feature>
<gene>
    <name evidence="2" type="ORF">BDY21DRAFT_216866</name>
</gene>
<evidence type="ECO:0000313" key="3">
    <source>
        <dbReference type="Proteomes" id="UP000799766"/>
    </source>
</evidence>
<accession>A0A6A6P2M4</accession>
<feature type="region of interest" description="Disordered" evidence="1">
    <location>
        <begin position="1"/>
        <end position="57"/>
    </location>
</feature>
<dbReference type="Proteomes" id="UP000799766">
    <property type="component" value="Unassembled WGS sequence"/>
</dbReference>
<evidence type="ECO:0000313" key="2">
    <source>
        <dbReference type="EMBL" id="KAF2458281.1"/>
    </source>
</evidence>
<protein>
    <submittedName>
        <fullName evidence="2">Uncharacterized protein</fullName>
    </submittedName>
</protein>
<evidence type="ECO:0000256" key="1">
    <source>
        <dbReference type="SAM" id="MobiDB-lite"/>
    </source>
</evidence>
<organism evidence="2 3">
    <name type="scientific">Lineolata rhizophorae</name>
    <dbReference type="NCBI Taxonomy" id="578093"/>
    <lineage>
        <taxon>Eukaryota</taxon>
        <taxon>Fungi</taxon>
        <taxon>Dikarya</taxon>
        <taxon>Ascomycota</taxon>
        <taxon>Pezizomycotina</taxon>
        <taxon>Dothideomycetes</taxon>
        <taxon>Dothideomycetes incertae sedis</taxon>
        <taxon>Lineolatales</taxon>
        <taxon>Lineolataceae</taxon>
        <taxon>Lineolata</taxon>
    </lineage>
</organism>
<feature type="region of interest" description="Disordered" evidence="1">
    <location>
        <begin position="191"/>
        <end position="248"/>
    </location>
</feature>
<name>A0A6A6P2M4_9PEZI</name>
<proteinExistence type="predicted"/>
<keyword evidence="3" id="KW-1185">Reference proteome</keyword>
<sequence length="339" mass="37555">MMVETFSNRTSSRVLRHDGRVSKTRGSPAGVMAGEGSERRSAQSGLRGGGSAGRASGVAIRRRGAWRAMAHEFCGRDEQRATSFETAVDGAAAWRRRRARSKREMLREALTKRVSGARSAASVRTSLLRRTRRPALTRGWGARQTLPLLWLFTTTRRLGRRVFLVVLHSASAGFPLEDGARREVLTTAELHTARPSPLPPAACARSCNTPAKPRPKPPPRLHASTTGPPRQPPRWPGPRRRGLRPPRGATYWHGGRAHVCRPEIVRRLYDGAECAQRLCLQRELCPAVYTRKGRLPSSLSRCRAAGPVIGGLPPHSTNDQRFFFFSFRDSIFAVQPCVH</sequence>
<reference evidence="2" key="1">
    <citation type="journal article" date="2020" name="Stud. Mycol.">
        <title>101 Dothideomycetes genomes: a test case for predicting lifestyles and emergence of pathogens.</title>
        <authorList>
            <person name="Haridas S."/>
            <person name="Albert R."/>
            <person name="Binder M."/>
            <person name="Bloem J."/>
            <person name="Labutti K."/>
            <person name="Salamov A."/>
            <person name="Andreopoulos B."/>
            <person name="Baker S."/>
            <person name="Barry K."/>
            <person name="Bills G."/>
            <person name="Bluhm B."/>
            <person name="Cannon C."/>
            <person name="Castanera R."/>
            <person name="Culley D."/>
            <person name="Daum C."/>
            <person name="Ezra D."/>
            <person name="Gonzalez J."/>
            <person name="Henrissat B."/>
            <person name="Kuo A."/>
            <person name="Liang C."/>
            <person name="Lipzen A."/>
            <person name="Lutzoni F."/>
            <person name="Magnuson J."/>
            <person name="Mondo S."/>
            <person name="Nolan M."/>
            <person name="Ohm R."/>
            <person name="Pangilinan J."/>
            <person name="Park H.-J."/>
            <person name="Ramirez L."/>
            <person name="Alfaro M."/>
            <person name="Sun H."/>
            <person name="Tritt A."/>
            <person name="Yoshinaga Y."/>
            <person name="Zwiers L.-H."/>
            <person name="Turgeon B."/>
            <person name="Goodwin S."/>
            <person name="Spatafora J."/>
            <person name="Crous P."/>
            <person name="Grigoriev I."/>
        </authorList>
    </citation>
    <scope>NUCLEOTIDE SEQUENCE</scope>
    <source>
        <strain evidence="2">ATCC 16933</strain>
    </source>
</reference>
<dbReference type="EMBL" id="MU001678">
    <property type="protein sequence ID" value="KAF2458281.1"/>
    <property type="molecule type" value="Genomic_DNA"/>
</dbReference>